<dbReference type="SUPFAM" id="SSF49452">
    <property type="entry name" value="Starch-binding domain-like"/>
    <property type="match status" value="1"/>
</dbReference>
<dbReference type="GO" id="GO:2001070">
    <property type="term" value="F:starch binding"/>
    <property type="evidence" value="ECO:0007669"/>
    <property type="project" value="InterPro"/>
</dbReference>
<dbReference type="OrthoDB" id="550577at2759"/>
<reference evidence="3 4" key="1">
    <citation type="submission" date="2016-11" db="EMBL/GenBank/DDBJ databases">
        <title>The macronuclear genome of Stentor coeruleus: a giant cell with tiny introns.</title>
        <authorList>
            <person name="Slabodnick M."/>
            <person name="Ruby J.G."/>
            <person name="Reiff S.B."/>
            <person name="Swart E.C."/>
            <person name="Gosai S."/>
            <person name="Prabakaran S."/>
            <person name="Witkowska E."/>
            <person name="Larue G.E."/>
            <person name="Fisher S."/>
            <person name="Freeman R.M."/>
            <person name="Gunawardena J."/>
            <person name="Chu W."/>
            <person name="Stover N.A."/>
            <person name="Gregory B.D."/>
            <person name="Nowacki M."/>
            <person name="Derisi J."/>
            <person name="Roy S.W."/>
            <person name="Marshall W.F."/>
            <person name="Sood P."/>
        </authorList>
    </citation>
    <scope>NUCLEOTIDE SEQUENCE [LARGE SCALE GENOMIC DNA]</scope>
    <source>
        <strain evidence="3">WM001</strain>
    </source>
</reference>
<name>A0A1R2ANV6_9CILI</name>
<dbReference type="Proteomes" id="UP000187209">
    <property type="component" value="Unassembled WGS sequence"/>
</dbReference>
<feature type="compositionally biased region" description="Basic and acidic residues" evidence="1">
    <location>
        <begin position="43"/>
        <end position="72"/>
    </location>
</feature>
<dbReference type="Pfam" id="PF00686">
    <property type="entry name" value="CBM_20"/>
    <property type="match status" value="1"/>
</dbReference>
<sequence length="362" mass="41888">MEVKEYDSDDREIKEKSYPLTQELVKCISILDAIPEDESTSEDMIKQKTVKNEILSEKTSETRSEAQTEHSESPCTNESPGKLTDLPGYSKAFESEIKTHEDHKIEHTFIERPEMFASFISHDSKENPSIDLGTKYDDDFEGEDMTEKPSGKKIFSHFVKNPNAETKLEMGVLKVKEKAEVEKVLENTKLVEAKEELSEKNPQELKKEAIFTQIIKNTISEESHKPRDTKSYDFYTDKTSGVDPFYRKYEQERKSATSEDIKDQDKEIFEYEFSVHYETKFGESIVVVGSCEELGNWNPNKGLNLIWHIGHRWSQTLKISTIPFEYKYICKSSIMTTWEGGPNRIVSEQTNDAFYDSWQALN</sequence>
<dbReference type="GO" id="GO:0016020">
    <property type="term" value="C:membrane"/>
    <property type="evidence" value="ECO:0007669"/>
    <property type="project" value="TreeGrafter"/>
</dbReference>
<keyword evidence="4" id="KW-1185">Reference proteome</keyword>
<dbReference type="Gene3D" id="2.60.40.10">
    <property type="entry name" value="Immunoglobulins"/>
    <property type="match status" value="1"/>
</dbReference>
<dbReference type="PANTHER" id="PTHR15048">
    <property type="entry name" value="STARCH-BINDING DOMAIN-CONTAINING PROTEIN 1"/>
    <property type="match status" value="1"/>
</dbReference>
<accession>A0A1R2ANV6</accession>
<evidence type="ECO:0000313" key="4">
    <source>
        <dbReference type="Proteomes" id="UP000187209"/>
    </source>
</evidence>
<evidence type="ECO:0000256" key="1">
    <source>
        <dbReference type="SAM" id="MobiDB-lite"/>
    </source>
</evidence>
<dbReference type="InterPro" id="IPR013784">
    <property type="entry name" value="Carb-bd-like_fold"/>
</dbReference>
<gene>
    <name evidence="3" type="ORF">SteCoe_37149</name>
</gene>
<evidence type="ECO:0000259" key="2">
    <source>
        <dbReference type="PROSITE" id="PS51166"/>
    </source>
</evidence>
<dbReference type="CDD" id="cd05467">
    <property type="entry name" value="CBM20"/>
    <property type="match status" value="1"/>
</dbReference>
<dbReference type="SMART" id="SM01065">
    <property type="entry name" value="CBM_2"/>
    <property type="match status" value="1"/>
</dbReference>
<dbReference type="AlphaFoldDB" id="A0A1R2ANV6"/>
<dbReference type="InterPro" id="IPR013783">
    <property type="entry name" value="Ig-like_fold"/>
</dbReference>
<feature type="region of interest" description="Disordered" evidence="1">
    <location>
        <begin position="36"/>
        <end position="88"/>
    </location>
</feature>
<comment type="caution">
    <text evidence="3">The sequence shown here is derived from an EMBL/GenBank/DDBJ whole genome shotgun (WGS) entry which is preliminary data.</text>
</comment>
<protein>
    <recommendedName>
        <fullName evidence="2">CBM20 domain-containing protein</fullName>
    </recommendedName>
</protein>
<proteinExistence type="predicted"/>
<feature type="domain" description="CBM20" evidence="2">
    <location>
        <begin position="259"/>
        <end position="362"/>
    </location>
</feature>
<dbReference type="PROSITE" id="PS51166">
    <property type="entry name" value="CBM20"/>
    <property type="match status" value="1"/>
</dbReference>
<dbReference type="PANTHER" id="PTHR15048:SF0">
    <property type="entry name" value="STARCH-BINDING DOMAIN-CONTAINING PROTEIN 1"/>
    <property type="match status" value="1"/>
</dbReference>
<evidence type="ECO:0000313" key="3">
    <source>
        <dbReference type="EMBL" id="OMJ66125.1"/>
    </source>
</evidence>
<dbReference type="InterPro" id="IPR002044">
    <property type="entry name" value="CBM20"/>
</dbReference>
<dbReference type="EMBL" id="MPUH01001813">
    <property type="protein sequence ID" value="OMJ66125.1"/>
    <property type="molecule type" value="Genomic_DNA"/>
</dbReference>
<organism evidence="3 4">
    <name type="scientific">Stentor coeruleus</name>
    <dbReference type="NCBI Taxonomy" id="5963"/>
    <lineage>
        <taxon>Eukaryota</taxon>
        <taxon>Sar</taxon>
        <taxon>Alveolata</taxon>
        <taxon>Ciliophora</taxon>
        <taxon>Postciliodesmatophora</taxon>
        <taxon>Heterotrichea</taxon>
        <taxon>Heterotrichida</taxon>
        <taxon>Stentoridae</taxon>
        <taxon>Stentor</taxon>
    </lineage>
</organism>